<dbReference type="EMBL" id="JACHXD010000020">
    <property type="protein sequence ID" value="MBB3121841.1"/>
    <property type="molecule type" value="Genomic_DNA"/>
</dbReference>
<dbReference type="RefSeq" id="WP_183443526.1">
    <property type="nucleotide sequence ID" value="NZ_JACHXD010000020.1"/>
</dbReference>
<sequence>MSYLQLPRMTFSGYFQADVSTVNNDPRHFDNVTFEPYFQDLQESQQANGWWNPVGTGIFRFRETAVRTLFDKDGMIPSNQDPAMKLLVGNATERASAKIVDVDPDWQLASNLYGLGVTLVAPTGQVVLRAEYEANPFRDLWFGRSSASGDSGASAMFQSVLTHLEWNLEGFDSPFFEQLRAASEDGLLSIRLTTYGFNTSYGENEFCYGKLIGAIGPVLADEPRSFILGRRFMPTTRNGAGDLASTQNIACFSAAVDQKGLLNLDLSNALPLADHYLIKHLGPMQIALLKDPLTAQDALIGADAYYPLAELAQSDHVQWNWGGIQQVPLPENVRAVMDELPFALLSGPNQDGQSVVAIRESLLGLEIRPEHFVFRLDPNDSSTNHAGTTLYAARYGQPLANQQINFWTAAPVTDMDNTPVSQPPGTTPRALLPVNNVPSFAVQFHPPLPVTDSKGRADVCLQGPEVMDHPREYIDGQLYTISYNFSGSDPALQQNFDKFAVLVFSSVPPCPNPAWNDVQPILQQYANLYPVMSQGLFDFSQQAQADANAFIMRFVLDKDINDPDQMPVTRDLSSAKRAMLIRYFDQVLESQGRPPSLLHMFGKRCPTRGGAALRPQDSRAAPVSDLPGKSRGPNP</sequence>
<accession>A0A7W5BFB8</accession>
<feature type="region of interest" description="Disordered" evidence="1">
    <location>
        <begin position="608"/>
        <end position="635"/>
    </location>
</feature>
<dbReference type="AlphaFoldDB" id="A0A7W5BFB8"/>
<dbReference type="Proteomes" id="UP000541535">
    <property type="component" value="Unassembled WGS sequence"/>
</dbReference>
<organism evidence="2 3">
    <name type="scientific">Pseudoduganella violacea</name>
    <dbReference type="NCBI Taxonomy" id="1715466"/>
    <lineage>
        <taxon>Bacteria</taxon>
        <taxon>Pseudomonadati</taxon>
        <taxon>Pseudomonadota</taxon>
        <taxon>Betaproteobacteria</taxon>
        <taxon>Burkholderiales</taxon>
        <taxon>Oxalobacteraceae</taxon>
        <taxon>Telluria group</taxon>
        <taxon>Pseudoduganella</taxon>
    </lineage>
</organism>
<gene>
    <name evidence="2" type="ORF">FHS03_004933</name>
</gene>
<evidence type="ECO:0000256" key="1">
    <source>
        <dbReference type="SAM" id="MobiDB-lite"/>
    </source>
</evidence>
<comment type="caution">
    <text evidence="2">The sequence shown here is derived from an EMBL/GenBank/DDBJ whole genome shotgun (WGS) entry which is preliminary data.</text>
</comment>
<keyword evidence="3" id="KW-1185">Reference proteome</keyword>
<proteinExistence type="predicted"/>
<protein>
    <submittedName>
        <fullName evidence="2">Uncharacterized protein</fullName>
    </submittedName>
</protein>
<name>A0A7W5BFB8_9BURK</name>
<evidence type="ECO:0000313" key="2">
    <source>
        <dbReference type="EMBL" id="MBB3121841.1"/>
    </source>
</evidence>
<evidence type="ECO:0000313" key="3">
    <source>
        <dbReference type="Proteomes" id="UP000541535"/>
    </source>
</evidence>
<reference evidence="2 3" key="1">
    <citation type="submission" date="2020-08" db="EMBL/GenBank/DDBJ databases">
        <title>Genomic Encyclopedia of Type Strains, Phase III (KMG-III): the genomes of soil and plant-associated and newly described type strains.</title>
        <authorList>
            <person name="Whitman W."/>
        </authorList>
    </citation>
    <scope>NUCLEOTIDE SEQUENCE [LARGE SCALE GENOMIC DNA]</scope>
    <source>
        <strain evidence="2 3">CECT 8897</strain>
    </source>
</reference>